<dbReference type="InterPro" id="IPR036907">
    <property type="entry name" value="5'-Nucleotdase_C_sf"/>
</dbReference>
<dbReference type="GO" id="GO:0009166">
    <property type="term" value="P:nucleotide catabolic process"/>
    <property type="evidence" value="ECO:0007669"/>
    <property type="project" value="InterPro"/>
</dbReference>
<evidence type="ECO:0000313" key="4">
    <source>
        <dbReference type="Proteomes" id="UP000600101"/>
    </source>
</evidence>
<dbReference type="GO" id="GO:0000166">
    <property type="term" value="F:nucleotide binding"/>
    <property type="evidence" value="ECO:0007669"/>
    <property type="project" value="UniProtKB-KW"/>
</dbReference>
<dbReference type="InterPro" id="IPR008334">
    <property type="entry name" value="5'-Nucleotdase_C"/>
</dbReference>
<proteinExistence type="inferred from homology"/>
<comment type="similarity">
    <text evidence="1">Belongs to the 5'-nucleotidase family.</text>
</comment>
<reference evidence="3" key="1">
    <citation type="submission" date="2020-08" db="EMBL/GenBank/DDBJ databases">
        <authorList>
            <person name="Hu Y."/>
            <person name="Nguyen S.V."/>
            <person name="Li F."/>
            <person name="Fanning S."/>
        </authorList>
    </citation>
    <scope>NUCLEOTIDE SEQUENCE</scope>
    <source>
        <strain evidence="3">SYSU D8009</strain>
    </source>
</reference>
<protein>
    <submittedName>
        <fullName evidence="3">Bifunctional metallophosphatase/5'-nucleotidase</fullName>
    </submittedName>
</protein>
<dbReference type="Gene3D" id="3.90.780.10">
    <property type="entry name" value="5'-Nucleotidase, C-terminal domain"/>
    <property type="match status" value="1"/>
</dbReference>
<dbReference type="RefSeq" id="WP_186773150.1">
    <property type="nucleotide sequence ID" value="NZ_JACOMF010000053.1"/>
</dbReference>
<evidence type="ECO:0000259" key="2">
    <source>
        <dbReference type="Pfam" id="PF02872"/>
    </source>
</evidence>
<dbReference type="PANTHER" id="PTHR11575:SF24">
    <property type="entry name" value="5'-NUCLEOTIDASE"/>
    <property type="match status" value="1"/>
</dbReference>
<organism evidence="3 4">
    <name type="scientific">Siccirubricoccus deserti</name>
    <dbReference type="NCBI Taxonomy" id="2013562"/>
    <lineage>
        <taxon>Bacteria</taxon>
        <taxon>Pseudomonadati</taxon>
        <taxon>Pseudomonadota</taxon>
        <taxon>Alphaproteobacteria</taxon>
        <taxon>Acetobacterales</taxon>
        <taxon>Roseomonadaceae</taxon>
        <taxon>Siccirubricoccus</taxon>
    </lineage>
</organism>
<dbReference type="SUPFAM" id="SSF56300">
    <property type="entry name" value="Metallo-dependent phosphatases"/>
    <property type="match status" value="1"/>
</dbReference>
<keyword evidence="1" id="KW-0378">Hydrolase</keyword>
<feature type="domain" description="5'-Nucleotidase C-terminal" evidence="2">
    <location>
        <begin position="380"/>
        <end position="570"/>
    </location>
</feature>
<dbReference type="Gene3D" id="3.60.21.10">
    <property type="match status" value="1"/>
</dbReference>
<name>A0A9X0R3X9_9PROT</name>
<dbReference type="PANTHER" id="PTHR11575">
    <property type="entry name" value="5'-NUCLEOTIDASE-RELATED"/>
    <property type="match status" value="1"/>
</dbReference>
<keyword evidence="1" id="KW-0547">Nucleotide-binding</keyword>
<dbReference type="Proteomes" id="UP000600101">
    <property type="component" value="Unassembled WGS sequence"/>
</dbReference>
<sequence length="704" mass="73119">MDVLEEEAPDSITLSSGDNFIPSPFLNAGSDPTLSAVLRTAYAELLDVPAEQLAGLATDLARVDLAVLSAIGVQASAIGNHEFDLGTTVLANAMDFAAPAGADATQVTAIGPLFPYLSANLDFSGDAALRGLFAEERRDAATYAATATTLADPAGIAAAASASRIAPWTIIEENGERIGVIGVTTQIVTGISSTGGVQVKDPAGDGAMDSTAELAAILQPYVDQLTAQGIEKIVLTSHLQQYQLELDLATKLSGVDVIIAGGSHALFADDGTPLRAGDTPSEGYPVFRTGTDGNPVAIVNTPSEYAYVGRLVVAFDENGVVIPAETDTPESRAYAATDETVAELWGAADPYAAGSRGAVVRELTEAVSGVIDAKDAEVYGFTEVYLEGRRAAVRAQETNFGNLTADANLEFARTVDPSTAISIKNGGGIRAEIGTYSLDAVPVPLPPQANPDAGKPEGGISRLDIENALRFNNGLSLVTVTAEGLKQVLENAVSGVAPNATPGAFPQVSGIEFSFDPSQPAGSRVQSLAVVDEAGTPTDVLVQDGAVVGDGAREFRMVTLNFLADGGDGYALDTLGTNRVDLFTGTESSFTTAGREQRAFAEFLAVNFGTPDLAFDEAEVGPAEDERVQNLSVRDDTVLEDTNDCGGPQEPEGPKLDAALLTFFAEIEEAFEEFAGQLGVKAPNFSAIRDVVEAGLAELDHPWV</sequence>
<dbReference type="EMBL" id="JACOMF010000053">
    <property type="protein sequence ID" value="MBC4018398.1"/>
    <property type="molecule type" value="Genomic_DNA"/>
</dbReference>
<dbReference type="InterPro" id="IPR029052">
    <property type="entry name" value="Metallo-depent_PP-like"/>
</dbReference>
<dbReference type="AlphaFoldDB" id="A0A9X0R3X9"/>
<comment type="caution">
    <text evidence="3">The sequence shown here is derived from an EMBL/GenBank/DDBJ whole genome shotgun (WGS) entry which is preliminary data.</text>
</comment>
<gene>
    <name evidence="3" type="ORF">H7965_24235</name>
</gene>
<dbReference type="PRINTS" id="PR01607">
    <property type="entry name" value="APYRASEFAMLY"/>
</dbReference>
<accession>A0A9X0R3X9</accession>
<dbReference type="Pfam" id="PF02872">
    <property type="entry name" value="5_nucleotid_C"/>
    <property type="match status" value="1"/>
</dbReference>
<keyword evidence="4" id="KW-1185">Reference proteome</keyword>
<evidence type="ECO:0000313" key="3">
    <source>
        <dbReference type="EMBL" id="MBC4018398.1"/>
    </source>
</evidence>
<dbReference type="GO" id="GO:0030288">
    <property type="term" value="C:outer membrane-bounded periplasmic space"/>
    <property type="evidence" value="ECO:0007669"/>
    <property type="project" value="TreeGrafter"/>
</dbReference>
<dbReference type="GO" id="GO:0008768">
    <property type="term" value="F:UDP-sugar diphosphatase activity"/>
    <property type="evidence" value="ECO:0007669"/>
    <property type="project" value="TreeGrafter"/>
</dbReference>
<evidence type="ECO:0000256" key="1">
    <source>
        <dbReference type="RuleBase" id="RU362119"/>
    </source>
</evidence>
<dbReference type="SUPFAM" id="SSF55816">
    <property type="entry name" value="5'-nucleotidase (syn. UDP-sugar hydrolase), C-terminal domain"/>
    <property type="match status" value="1"/>
</dbReference>
<dbReference type="GO" id="GO:0008253">
    <property type="term" value="F:5'-nucleotidase activity"/>
    <property type="evidence" value="ECO:0007669"/>
    <property type="project" value="TreeGrafter"/>
</dbReference>
<dbReference type="InterPro" id="IPR006179">
    <property type="entry name" value="5_nucleotidase/apyrase"/>
</dbReference>